<dbReference type="SUPFAM" id="SSF56059">
    <property type="entry name" value="Glutathione synthetase ATP-binding domain-like"/>
    <property type="match status" value="1"/>
</dbReference>
<protein>
    <recommendedName>
        <fullName evidence="3">ATP-grasp domain-containing protein</fullName>
    </recommendedName>
</protein>
<dbReference type="EMBL" id="JAVDYJ010000001">
    <property type="protein sequence ID" value="MDR7346916.1"/>
    <property type="molecule type" value="Genomic_DNA"/>
</dbReference>
<dbReference type="RefSeq" id="WP_310172478.1">
    <property type="nucleotide sequence ID" value="NZ_BAABHE010000002.1"/>
</dbReference>
<dbReference type="InterPro" id="IPR029465">
    <property type="entry name" value="ATPgrasp_TupA"/>
</dbReference>
<evidence type="ECO:0000313" key="2">
    <source>
        <dbReference type="Proteomes" id="UP001183794"/>
    </source>
</evidence>
<organism evidence="1 2">
    <name type="scientific">Enteractinococcus fodinae</name>
    <dbReference type="NCBI Taxonomy" id="684663"/>
    <lineage>
        <taxon>Bacteria</taxon>
        <taxon>Bacillati</taxon>
        <taxon>Actinomycetota</taxon>
        <taxon>Actinomycetes</taxon>
        <taxon>Micrococcales</taxon>
        <taxon>Micrococcaceae</taxon>
    </lineage>
</organism>
<dbReference type="Pfam" id="PF14305">
    <property type="entry name" value="ATPgrasp_TupA"/>
    <property type="match status" value="1"/>
</dbReference>
<name>A0ABU2B0I3_9MICC</name>
<evidence type="ECO:0000313" key="1">
    <source>
        <dbReference type="EMBL" id="MDR7346916.1"/>
    </source>
</evidence>
<sequence length="296" mass="33168">MTTLYDSLSDKDVRQDIVMDAVKFGVGTSFRASMNALRRTKSYARAMGQDIFPGGNDKLRDRAFGEALGIAVPKTYKKDARLEDVELIPRTILKPLKGSSSLAVFYVDDSCTLHSVRSSKTYASLAEADREIRRYKDHITVDRWVVEEAILDAANKLANDFKVYSFYGFAGMFLEIDRSSSAKPRYATYNANGEVIKRNSREITFEGTGVPPSIYELSNRISLASPVPFLRLDFHIGAEALYLGEITPHPGGVHAGAIYEELDQRLGRYFAEAEARLYLDLLNGKTFPEFRQAYGL</sequence>
<dbReference type="Proteomes" id="UP001183794">
    <property type="component" value="Unassembled WGS sequence"/>
</dbReference>
<comment type="caution">
    <text evidence="1">The sequence shown here is derived from an EMBL/GenBank/DDBJ whole genome shotgun (WGS) entry which is preliminary data.</text>
</comment>
<proteinExistence type="predicted"/>
<keyword evidence="2" id="KW-1185">Reference proteome</keyword>
<gene>
    <name evidence="1" type="ORF">J2S62_001173</name>
</gene>
<reference evidence="1 2" key="1">
    <citation type="submission" date="2023-07" db="EMBL/GenBank/DDBJ databases">
        <title>Sequencing the genomes of 1000 actinobacteria strains.</title>
        <authorList>
            <person name="Klenk H.-P."/>
        </authorList>
    </citation>
    <scope>NUCLEOTIDE SEQUENCE [LARGE SCALE GENOMIC DNA]</scope>
    <source>
        <strain evidence="1 2">DSM 22966</strain>
    </source>
</reference>
<evidence type="ECO:0008006" key="3">
    <source>
        <dbReference type="Google" id="ProtNLM"/>
    </source>
</evidence>
<accession>A0ABU2B0I3</accession>